<evidence type="ECO:0000313" key="2">
    <source>
        <dbReference type="Proteomes" id="UP000054018"/>
    </source>
</evidence>
<gene>
    <name evidence="1" type="ORF">PISMIDRAFT_25731</name>
</gene>
<dbReference type="EMBL" id="KN834149">
    <property type="protein sequence ID" value="KIK11852.1"/>
    <property type="molecule type" value="Genomic_DNA"/>
</dbReference>
<reference evidence="2" key="2">
    <citation type="submission" date="2015-01" db="EMBL/GenBank/DDBJ databases">
        <title>Evolutionary Origins and Diversification of the Mycorrhizal Mutualists.</title>
        <authorList>
            <consortium name="DOE Joint Genome Institute"/>
            <consortium name="Mycorrhizal Genomics Consortium"/>
            <person name="Kohler A."/>
            <person name="Kuo A."/>
            <person name="Nagy L.G."/>
            <person name="Floudas D."/>
            <person name="Copeland A."/>
            <person name="Barry K.W."/>
            <person name="Cichocki N."/>
            <person name="Veneault-Fourrey C."/>
            <person name="LaButti K."/>
            <person name="Lindquist E.A."/>
            <person name="Lipzen A."/>
            <person name="Lundell T."/>
            <person name="Morin E."/>
            <person name="Murat C."/>
            <person name="Riley R."/>
            <person name="Ohm R."/>
            <person name="Sun H."/>
            <person name="Tunlid A."/>
            <person name="Henrissat B."/>
            <person name="Grigoriev I.V."/>
            <person name="Hibbett D.S."/>
            <person name="Martin F."/>
        </authorList>
    </citation>
    <scope>NUCLEOTIDE SEQUENCE [LARGE SCALE GENOMIC DNA]</scope>
    <source>
        <strain evidence="2">441</strain>
    </source>
</reference>
<dbReference type="OrthoDB" id="3033638at2759"/>
<reference evidence="1 2" key="1">
    <citation type="submission" date="2014-04" db="EMBL/GenBank/DDBJ databases">
        <authorList>
            <consortium name="DOE Joint Genome Institute"/>
            <person name="Kuo A."/>
            <person name="Kohler A."/>
            <person name="Costa M.D."/>
            <person name="Nagy L.G."/>
            <person name="Floudas D."/>
            <person name="Copeland A."/>
            <person name="Barry K.W."/>
            <person name="Cichocki N."/>
            <person name="Veneault-Fourrey C."/>
            <person name="LaButti K."/>
            <person name="Lindquist E.A."/>
            <person name="Lipzen A."/>
            <person name="Lundell T."/>
            <person name="Morin E."/>
            <person name="Murat C."/>
            <person name="Sun H."/>
            <person name="Tunlid A."/>
            <person name="Henrissat B."/>
            <person name="Grigoriev I.V."/>
            <person name="Hibbett D.S."/>
            <person name="Martin F."/>
            <person name="Nordberg H.P."/>
            <person name="Cantor M.N."/>
            <person name="Hua S.X."/>
        </authorList>
    </citation>
    <scope>NUCLEOTIDE SEQUENCE [LARGE SCALE GENOMIC DNA]</scope>
    <source>
        <strain evidence="1 2">441</strain>
    </source>
</reference>
<proteinExistence type="predicted"/>
<dbReference type="STRING" id="765257.A0A0C9YNG6"/>
<accession>A0A0C9YNG6</accession>
<name>A0A0C9YNG6_9AGAM</name>
<dbReference type="Proteomes" id="UP000054018">
    <property type="component" value="Unassembled WGS sequence"/>
</dbReference>
<keyword evidence="2" id="KW-1185">Reference proteome</keyword>
<dbReference type="AlphaFoldDB" id="A0A0C9YNG6"/>
<dbReference type="HOGENOM" id="CLU_994388_0_0_1"/>
<evidence type="ECO:0000313" key="1">
    <source>
        <dbReference type="EMBL" id="KIK11852.1"/>
    </source>
</evidence>
<organism evidence="1 2">
    <name type="scientific">Pisolithus microcarpus 441</name>
    <dbReference type="NCBI Taxonomy" id="765257"/>
    <lineage>
        <taxon>Eukaryota</taxon>
        <taxon>Fungi</taxon>
        <taxon>Dikarya</taxon>
        <taxon>Basidiomycota</taxon>
        <taxon>Agaricomycotina</taxon>
        <taxon>Agaricomycetes</taxon>
        <taxon>Agaricomycetidae</taxon>
        <taxon>Boletales</taxon>
        <taxon>Sclerodermatineae</taxon>
        <taxon>Pisolithaceae</taxon>
        <taxon>Pisolithus</taxon>
    </lineage>
</organism>
<sequence length="280" mass="31467">MTPDEKEAATEDAMKDLREHHENKALATHNIPTSSFHDLHVTLDTITHEHPFVYVTDEVVANYFHTLTKATIVHFAAWFKALCIAGVSRLVSNYKESFLALKKETTSLISQKLSEATQMLVSKMFYTNFDSQITVKHSVIVINWPLKVFSSLSDIRLMMELKVLYNTWKTRTTTFHKLTPAEWEDWEATCFNACMAKSQADVDLQPQMDYSIVQSMTASPCLPSRSSQSPLPTPTPSLQFDGHSTGPTFASFRLSMTQTASTWVITNAMTISGTDGQSVK</sequence>
<protein>
    <submittedName>
        <fullName evidence="1">Uncharacterized protein</fullName>
    </submittedName>
</protein>